<sequence length="61" mass="7504">MDFNHCLSLKDQIEYLRRRLNGMSREDREEILLLSQHLDRLIVQYQRLVFSLKKGNKYSEY</sequence>
<dbReference type="Gene3D" id="4.10.280.10">
    <property type="entry name" value="Helix-loop-helix DNA-binding domain"/>
    <property type="match status" value="1"/>
</dbReference>
<name>A0A1M5D9B5_9FIRM</name>
<evidence type="ECO:0000313" key="1">
    <source>
        <dbReference type="EMBL" id="SHF63613.1"/>
    </source>
</evidence>
<dbReference type="GO" id="GO:0046983">
    <property type="term" value="F:protein dimerization activity"/>
    <property type="evidence" value="ECO:0007669"/>
    <property type="project" value="InterPro"/>
</dbReference>
<dbReference type="Proteomes" id="UP000184196">
    <property type="component" value="Unassembled WGS sequence"/>
</dbReference>
<dbReference type="InterPro" id="IPR018540">
    <property type="entry name" value="Spo0E-like"/>
</dbReference>
<proteinExistence type="predicted"/>
<dbReference type="InterPro" id="IPR036638">
    <property type="entry name" value="HLH_DNA-bd_sf"/>
</dbReference>
<protein>
    <submittedName>
        <fullName evidence="1">Spo0E like sporulation regulatory protein</fullName>
    </submittedName>
</protein>
<dbReference type="AlphaFoldDB" id="A0A1M5D9B5"/>
<dbReference type="InterPro" id="IPR037208">
    <property type="entry name" value="Spo0E-like_sf"/>
</dbReference>
<dbReference type="OrthoDB" id="9891905at2"/>
<reference evidence="2" key="1">
    <citation type="submission" date="2016-11" db="EMBL/GenBank/DDBJ databases">
        <authorList>
            <person name="Varghese N."/>
            <person name="Submissions S."/>
        </authorList>
    </citation>
    <scope>NUCLEOTIDE SEQUENCE [LARGE SCALE GENOMIC DNA]</scope>
    <source>
        <strain evidence="2">DSM 11792</strain>
    </source>
</reference>
<dbReference type="RefSeq" id="WP_073167269.1">
    <property type="nucleotide sequence ID" value="NZ_FQUW01000046.1"/>
</dbReference>
<evidence type="ECO:0000313" key="2">
    <source>
        <dbReference type="Proteomes" id="UP000184196"/>
    </source>
</evidence>
<organism evidence="1 2">
    <name type="scientific">Desulfofundulus australicus DSM 11792</name>
    <dbReference type="NCBI Taxonomy" id="1121425"/>
    <lineage>
        <taxon>Bacteria</taxon>
        <taxon>Bacillati</taxon>
        <taxon>Bacillota</taxon>
        <taxon>Clostridia</taxon>
        <taxon>Eubacteriales</taxon>
        <taxon>Peptococcaceae</taxon>
        <taxon>Desulfofundulus</taxon>
    </lineage>
</organism>
<gene>
    <name evidence="1" type="ORF">SAMN02745218_02759</name>
</gene>
<dbReference type="GO" id="GO:0043937">
    <property type="term" value="P:regulation of sporulation"/>
    <property type="evidence" value="ECO:0007669"/>
    <property type="project" value="InterPro"/>
</dbReference>
<keyword evidence="2" id="KW-1185">Reference proteome</keyword>
<dbReference type="Pfam" id="PF09388">
    <property type="entry name" value="SpoOE-like"/>
    <property type="match status" value="1"/>
</dbReference>
<dbReference type="SUPFAM" id="SSF140500">
    <property type="entry name" value="BAS1536-like"/>
    <property type="match status" value="1"/>
</dbReference>
<accession>A0A1M5D9B5</accession>
<dbReference type="EMBL" id="FQUW01000046">
    <property type="protein sequence ID" value="SHF63613.1"/>
    <property type="molecule type" value="Genomic_DNA"/>
</dbReference>